<keyword evidence="7 9" id="KW-0067">ATP-binding</keyword>
<dbReference type="GO" id="GO:0003991">
    <property type="term" value="F:acetylglutamate kinase activity"/>
    <property type="evidence" value="ECO:0007669"/>
    <property type="project" value="UniProtKB-UniRule"/>
</dbReference>
<evidence type="ECO:0000256" key="6">
    <source>
        <dbReference type="ARBA" id="ARBA00022777"/>
    </source>
</evidence>
<dbReference type="PIRSF" id="PIRSF000728">
    <property type="entry name" value="NAGK"/>
    <property type="match status" value="1"/>
</dbReference>
<dbReference type="HOGENOM" id="CLU_053680_1_0_0"/>
<evidence type="ECO:0000313" key="12">
    <source>
        <dbReference type="Proteomes" id="UP000000379"/>
    </source>
</evidence>
<dbReference type="Pfam" id="PF00696">
    <property type="entry name" value="AA_kinase"/>
    <property type="match status" value="1"/>
</dbReference>
<keyword evidence="6 9" id="KW-0418">Kinase</keyword>
<dbReference type="GO" id="GO:0042450">
    <property type="term" value="P:L-arginine biosynthetic process via ornithine"/>
    <property type="evidence" value="ECO:0007669"/>
    <property type="project" value="UniProtKB-UniRule"/>
</dbReference>
<proteinExistence type="inferred from homology"/>
<dbReference type="SUPFAM" id="SSF53633">
    <property type="entry name" value="Carbamate kinase-like"/>
    <property type="match status" value="1"/>
</dbReference>
<dbReference type="NCBIfam" id="TIGR00761">
    <property type="entry name" value="argB"/>
    <property type="match status" value="1"/>
</dbReference>
<gene>
    <name evidence="9" type="primary">argB</name>
    <name evidence="11" type="ordered locus">Trad_0453</name>
</gene>
<dbReference type="PANTHER" id="PTHR23342:SF0">
    <property type="entry name" value="N-ACETYLGLUTAMATE SYNTHASE, MITOCHONDRIAL"/>
    <property type="match status" value="1"/>
</dbReference>
<dbReference type="EC" id="2.7.2.8" evidence="9"/>
<name>D7CS58_TRURR</name>
<dbReference type="GO" id="GO:0005524">
    <property type="term" value="F:ATP binding"/>
    <property type="evidence" value="ECO:0007669"/>
    <property type="project" value="UniProtKB-UniRule"/>
</dbReference>
<comment type="similarity">
    <text evidence="9">Belongs to the acetylglutamate kinase family. ArgB subfamily.</text>
</comment>
<keyword evidence="12" id="KW-1185">Reference proteome</keyword>
<feature type="site" description="Transition state stabilizer" evidence="9">
    <location>
        <position position="209"/>
    </location>
</feature>
<keyword evidence="3 9" id="KW-0028">Amino-acid biosynthesis</keyword>
<feature type="binding site" evidence="9">
    <location>
        <position position="147"/>
    </location>
    <ligand>
        <name>substrate</name>
    </ligand>
</feature>
<dbReference type="STRING" id="649638.Trad_0453"/>
<dbReference type="InterPro" id="IPR004662">
    <property type="entry name" value="AcgluKinase_fam"/>
</dbReference>
<evidence type="ECO:0000256" key="9">
    <source>
        <dbReference type="HAMAP-Rule" id="MF_00082"/>
    </source>
</evidence>
<feature type="domain" description="Aspartate/glutamate/uridylate kinase" evidence="10">
    <location>
        <begin position="2"/>
        <end position="226"/>
    </location>
</feature>
<protein>
    <recommendedName>
        <fullName evidence="9">Acetylglutamate kinase</fullName>
        <ecNumber evidence="9">2.7.2.8</ecNumber>
    </recommendedName>
    <alternativeName>
        <fullName evidence="9">N-acetyl-L-glutamate 5-phosphotransferase</fullName>
    </alternativeName>
    <alternativeName>
        <fullName evidence="9">NAG kinase</fullName>
        <shortName evidence="9">NAGK</shortName>
    </alternativeName>
</protein>
<dbReference type="InterPro" id="IPR036393">
    <property type="entry name" value="AceGlu_kinase-like_sf"/>
</dbReference>
<dbReference type="UniPathway" id="UPA00068">
    <property type="reaction ID" value="UER00107"/>
</dbReference>
<dbReference type="HAMAP" id="MF_00082">
    <property type="entry name" value="ArgB"/>
    <property type="match status" value="1"/>
</dbReference>
<reference evidence="11 12" key="2">
    <citation type="journal article" date="2011" name="Stand. Genomic Sci.">
        <title>Complete genome sequence of Truepera radiovictrix type strain (RQ-24).</title>
        <authorList>
            <person name="Ivanova N."/>
            <person name="Rohde C."/>
            <person name="Munk C."/>
            <person name="Nolan M."/>
            <person name="Lucas S."/>
            <person name="Del Rio T.G."/>
            <person name="Tice H."/>
            <person name="Deshpande S."/>
            <person name="Cheng J.F."/>
            <person name="Tapia R."/>
            <person name="Han C."/>
            <person name="Goodwin L."/>
            <person name="Pitluck S."/>
            <person name="Liolios K."/>
            <person name="Mavromatis K."/>
            <person name="Mikhailova N."/>
            <person name="Pati A."/>
            <person name="Chen A."/>
            <person name="Palaniappan K."/>
            <person name="Land M."/>
            <person name="Hauser L."/>
            <person name="Chang Y.J."/>
            <person name="Jeffries C.D."/>
            <person name="Brambilla E."/>
            <person name="Rohde M."/>
            <person name="Goker M."/>
            <person name="Tindall B.J."/>
            <person name="Woyke T."/>
            <person name="Bristow J."/>
            <person name="Eisen J.A."/>
            <person name="Markowitz V."/>
            <person name="Hugenholtz P."/>
            <person name="Kyrpides N.C."/>
            <person name="Klenk H.P."/>
            <person name="Lapidus A."/>
        </authorList>
    </citation>
    <scope>NUCLEOTIDE SEQUENCE [LARGE SCALE GENOMIC DNA]</scope>
    <source>
        <strain evidence="12">DSM 17093 / CIP 108686 / LMG 22925 / RQ-24</strain>
    </source>
</reference>
<keyword evidence="5 9" id="KW-0547">Nucleotide-binding</keyword>
<evidence type="ECO:0000313" key="11">
    <source>
        <dbReference type="EMBL" id="ADI13590.1"/>
    </source>
</evidence>
<dbReference type="Proteomes" id="UP000000379">
    <property type="component" value="Chromosome"/>
</dbReference>
<sequence length="249" mass="25498">MPTVIKYGGSAMTDPEVRRQMAQRLAALPETVVVHGGGPFIAQALRDAGLKSHFVRGLRVTDAPSLAVIERTLTRLSKVLAQEIGDAVGLQGRDARLLVAEPLGAELGFVGEVVEVNRALLTGLLGLGLTPVVACLAATPDRRGVLNVNADSAAGAVAGALAAPVVFLSDVPGVLEDPAVPESRLATLSARDIAARIADGRIAGGMIPKVEAALGALRAGAPVAIIADGRVPEQLEASLRGEVGTRVVR</sequence>
<keyword evidence="4 9" id="KW-0808">Transferase</keyword>
<dbReference type="InterPro" id="IPR001048">
    <property type="entry name" value="Asp/Glu/Uridylate_kinase"/>
</dbReference>
<feature type="binding site" evidence="9">
    <location>
        <begin position="37"/>
        <end position="38"/>
    </location>
    <ligand>
        <name>substrate</name>
    </ligand>
</feature>
<dbReference type="KEGG" id="tra:Trad_0453"/>
<feature type="binding site" evidence="9">
    <location>
        <position position="59"/>
    </location>
    <ligand>
        <name>substrate</name>
    </ligand>
</feature>
<dbReference type="PANTHER" id="PTHR23342">
    <property type="entry name" value="N-ACETYLGLUTAMATE SYNTHASE"/>
    <property type="match status" value="1"/>
</dbReference>
<comment type="subcellular location">
    <subcellularLocation>
        <location evidence="9">Cytoplasm</location>
    </subcellularLocation>
</comment>
<feature type="site" description="Transition state stabilizer" evidence="9">
    <location>
        <position position="6"/>
    </location>
</feature>
<keyword evidence="2 9" id="KW-0055">Arginine biosynthesis</keyword>
<evidence type="ECO:0000256" key="2">
    <source>
        <dbReference type="ARBA" id="ARBA00022571"/>
    </source>
</evidence>
<dbReference type="GO" id="GO:0005737">
    <property type="term" value="C:cytoplasm"/>
    <property type="evidence" value="ECO:0007669"/>
    <property type="project" value="UniProtKB-SubCell"/>
</dbReference>
<evidence type="ECO:0000256" key="1">
    <source>
        <dbReference type="ARBA" id="ARBA00004828"/>
    </source>
</evidence>
<accession>D7CS58</accession>
<dbReference type="AlphaFoldDB" id="D7CS58"/>
<dbReference type="eggNOG" id="COG0548">
    <property type="taxonomic scope" value="Bacteria"/>
</dbReference>
<reference evidence="12" key="1">
    <citation type="submission" date="2010-05" db="EMBL/GenBank/DDBJ databases">
        <title>The complete genome of Truepera radiovictris DSM 17093.</title>
        <authorList>
            <consortium name="US DOE Joint Genome Institute (JGI-PGF)"/>
            <person name="Lucas S."/>
            <person name="Copeland A."/>
            <person name="Lapidus A."/>
            <person name="Glavina del Rio T."/>
            <person name="Dalin E."/>
            <person name="Tice H."/>
            <person name="Bruce D."/>
            <person name="Goodwin L."/>
            <person name="Pitluck S."/>
            <person name="Kyrpides N."/>
            <person name="Mavromatis K."/>
            <person name="Ovchinnikova G."/>
            <person name="Munk A.C."/>
            <person name="Detter J.C."/>
            <person name="Han C."/>
            <person name="Tapia R."/>
            <person name="Land M."/>
            <person name="Hauser L."/>
            <person name="Markowitz V."/>
            <person name="Cheng J.-F."/>
            <person name="Hugenholtz P."/>
            <person name="Woyke T."/>
            <person name="Wu D."/>
            <person name="Tindall B."/>
            <person name="Pomrenke H.G."/>
            <person name="Brambilla E."/>
            <person name="Klenk H.-P."/>
            <person name="Eisen J.A."/>
        </authorList>
    </citation>
    <scope>NUCLEOTIDE SEQUENCE [LARGE SCALE GENOMIC DNA]</scope>
    <source>
        <strain evidence="12">DSM 17093 / CIP 108686 / LMG 22925 / RQ-24</strain>
    </source>
</reference>
<evidence type="ECO:0000256" key="4">
    <source>
        <dbReference type="ARBA" id="ARBA00022679"/>
    </source>
</evidence>
<dbReference type="RefSeq" id="WP_013176970.1">
    <property type="nucleotide sequence ID" value="NC_014221.1"/>
</dbReference>
<comment type="function">
    <text evidence="9">Catalyzes the ATP-dependent phosphorylation of N-acetyl-L-glutamate.</text>
</comment>
<dbReference type="OrthoDB" id="9803155at2"/>
<keyword evidence="9" id="KW-0963">Cytoplasm</keyword>
<evidence type="ECO:0000256" key="7">
    <source>
        <dbReference type="ARBA" id="ARBA00022840"/>
    </source>
</evidence>
<dbReference type="InterPro" id="IPR037528">
    <property type="entry name" value="ArgB"/>
</dbReference>
<comment type="catalytic activity">
    <reaction evidence="8 9">
        <text>N-acetyl-L-glutamate + ATP = N-acetyl-L-glutamyl 5-phosphate + ADP</text>
        <dbReference type="Rhea" id="RHEA:14629"/>
        <dbReference type="ChEBI" id="CHEBI:30616"/>
        <dbReference type="ChEBI" id="CHEBI:44337"/>
        <dbReference type="ChEBI" id="CHEBI:57936"/>
        <dbReference type="ChEBI" id="CHEBI:456216"/>
        <dbReference type="EC" id="2.7.2.8"/>
    </reaction>
</comment>
<evidence type="ECO:0000256" key="3">
    <source>
        <dbReference type="ARBA" id="ARBA00022605"/>
    </source>
</evidence>
<evidence type="ECO:0000256" key="5">
    <source>
        <dbReference type="ARBA" id="ARBA00022741"/>
    </source>
</evidence>
<evidence type="ECO:0000259" key="10">
    <source>
        <dbReference type="Pfam" id="PF00696"/>
    </source>
</evidence>
<dbReference type="EMBL" id="CP002049">
    <property type="protein sequence ID" value="ADI13590.1"/>
    <property type="molecule type" value="Genomic_DNA"/>
</dbReference>
<dbReference type="Gene3D" id="3.40.1160.10">
    <property type="entry name" value="Acetylglutamate kinase-like"/>
    <property type="match status" value="1"/>
</dbReference>
<comment type="pathway">
    <text evidence="1 9">Amino-acid biosynthesis; L-arginine biosynthesis; N(2)-acetyl-L-ornithine from L-glutamate: step 2/4.</text>
</comment>
<dbReference type="CDD" id="cd04238">
    <property type="entry name" value="AAK_NAGK-like"/>
    <property type="match status" value="1"/>
</dbReference>
<organism evidence="11 12">
    <name type="scientific">Truepera radiovictrix (strain DSM 17093 / CIP 108686 / LMG 22925 / RQ-24)</name>
    <dbReference type="NCBI Taxonomy" id="649638"/>
    <lineage>
        <taxon>Bacteria</taxon>
        <taxon>Thermotogati</taxon>
        <taxon>Deinococcota</taxon>
        <taxon>Deinococci</taxon>
        <taxon>Trueperales</taxon>
        <taxon>Trueperaceae</taxon>
        <taxon>Truepera</taxon>
    </lineage>
</organism>
<evidence type="ECO:0000256" key="8">
    <source>
        <dbReference type="ARBA" id="ARBA00048141"/>
    </source>
</evidence>